<organism evidence="10 11">
    <name type="scientific">Lates calcarifer</name>
    <name type="common">Barramundi</name>
    <name type="synonym">Holocentrus calcarifer</name>
    <dbReference type="NCBI Taxonomy" id="8187"/>
    <lineage>
        <taxon>Eukaryota</taxon>
        <taxon>Metazoa</taxon>
        <taxon>Chordata</taxon>
        <taxon>Craniata</taxon>
        <taxon>Vertebrata</taxon>
        <taxon>Euteleostomi</taxon>
        <taxon>Actinopterygii</taxon>
        <taxon>Neopterygii</taxon>
        <taxon>Teleostei</taxon>
        <taxon>Neoteleostei</taxon>
        <taxon>Acanthomorphata</taxon>
        <taxon>Carangaria</taxon>
        <taxon>Carangaria incertae sedis</taxon>
        <taxon>Centropomidae</taxon>
        <taxon>Lates</taxon>
    </lineage>
</organism>
<keyword evidence="5" id="KW-0378">Hydrolase</keyword>
<protein>
    <submittedName>
        <fullName evidence="10">SUMO specific peptidase 3b</fullName>
    </submittedName>
</protein>
<dbReference type="Pfam" id="PF02902">
    <property type="entry name" value="Peptidase_C48"/>
    <property type="match status" value="1"/>
</dbReference>
<dbReference type="GO" id="GO:0016926">
    <property type="term" value="P:protein desumoylation"/>
    <property type="evidence" value="ECO:0007669"/>
    <property type="project" value="TreeGrafter"/>
</dbReference>
<evidence type="ECO:0000313" key="11">
    <source>
        <dbReference type="Proteomes" id="UP000314980"/>
    </source>
</evidence>
<comment type="similarity">
    <text evidence="2">Belongs to the peptidase C48 family.</text>
</comment>
<reference evidence="11" key="1">
    <citation type="submission" date="2015-09" db="EMBL/GenBank/DDBJ databases">
        <authorList>
            <person name="Sai Rama Sridatta P."/>
        </authorList>
    </citation>
    <scope>NUCLEOTIDE SEQUENCE [LARGE SCALE GENOMIC DNA]</scope>
</reference>
<sequence length="587" mass="68207">MVTHYHTFFVGDELAQVVGCPWIMRDSGGSLAQNCWQGDLGLTAVGQGDTGGGGIPGDHLIVPVSGHSVPSPMHLRLGQKEKVWTREYVDEEEEDGMGEIEAIGDEEEENNLDGEDKGEIEGEDWDNNEEEEEEEEDEEEAEVEEEGDQAEVEWEIPDFPFQSTQYRHSQQHQHCGPQQKAEERADVAVEETLSQAEAGDLFRSHLSKTRALRRLRRWQRLRSHGGLGFRLTQHWKSWRQRAQWVCFLGQRWSRRGQRYNLYGKQRRIKRYHQSSYTDGADDSNDDRFTESDRDKKVNGCSPDKQEDRGRREVEVKPVELALTEEHMSCVTGILEESLQQYGSLIPIHVDDIVEKLQDIFSENFSQPHRKAVVQHLIQSFQRSSGSALAKTFRVNYKRHVLTMDDLGTLYGQNWLNDQVMNMYGDLVMDSVPERVHFFNSFFYDKLRTKGYDGVKRWTKNVDIFQKDLLLIPIHLEVHWSLVSVDIPRRAITYFDSQRTLNRRCPKHIFKYLQAEAIKKDQQDFLTGWKGFFKMNVGRQNNDSDCGAFVLQYCKCLALGQPFSFGQQDMPRLRRQMYKELCHCKLIL</sequence>
<keyword evidence="11" id="KW-1185">Reference proteome</keyword>
<dbReference type="STRING" id="8187.ENSLCAP00010026025"/>
<keyword evidence="4" id="KW-0833">Ubl conjugation pathway</keyword>
<dbReference type="PROSITE" id="PS50600">
    <property type="entry name" value="ULP_PROTEASE"/>
    <property type="match status" value="1"/>
</dbReference>
<dbReference type="PANTHER" id="PTHR12606:SF16">
    <property type="entry name" value="SENTRIN-SPECIFIC PROTEASE 3"/>
    <property type="match status" value="1"/>
</dbReference>
<feature type="region of interest" description="Disordered" evidence="8">
    <location>
        <begin position="164"/>
        <end position="185"/>
    </location>
</feature>
<feature type="domain" description="Ubiquitin-like protease family profile" evidence="9">
    <location>
        <begin position="399"/>
        <end position="556"/>
    </location>
</feature>
<reference evidence="10" key="2">
    <citation type="submission" date="2025-08" db="UniProtKB">
        <authorList>
            <consortium name="Ensembl"/>
        </authorList>
    </citation>
    <scope>IDENTIFICATION</scope>
</reference>
<dbReference type="Pfam" id="PF19722">
    <property type="entry name" value="SENP3_5_N"/>
    <property type="match status" value="1"/>
</dbReference>
<evidence type="ECO:0000256" key="8">
    <source>
        <dbReference type="SAM" id="MobiDB-lite"/>
    </source>
</evidence>
<dbReference type="Gene3D" id="3.40.395.10">
    <property type="entry name" value="Adenoviral Proteinase, Chain A"/>
    <property type="match status" value="1"/>
</dbReference>
<dbReference type="Ensembl" id="ENSLCAT00010026577.1">
    <property type="protein sequence ID" value="ENSLCAP00010026025.1"/>
    <property type="gene ID" value="ENSLCAG00010012164.1"/>
</dbReference>
<evidence type="ECO:0000256" key="5">
    <source>
        <dbReference type="ARBA" id="ARBA00022801"/>
    </source>
</evidence>
<dbReference type="FunFam" id="3.40.395.10:FF:000002">
    <property type="entry name" value="Putative sentrin-specific protease 5"/>
    <property type="match status" value="1"/>
</dbReference>
<reference evidence="10" key="3">
    <citation type="submission" date="2025-09" db="UniProtKB">
        <authorList>
            <consortium name="Ensembl"/>
        </authorList>
    </citation>
    <scope>IDENTIFICATION</scope>
</reference>
<comment type="subcellular location">
    <subcellularLocation>
        <location evidence="1">Nucleus</location>
        <location evidence="1">Nucleolus</location>
    </subcellularLocation>
</comment>
<gene>
    <name evidence="10" type="primary">senp3b</name>
</gene>
<feature type="compositionally biased region" description="Basic and acidic residues" evidence="8">
    <location>
        <begin position="285"/>
        <end position="312"/>
    </location>
</feature>
<keyword evidence="6" id="KW-0788">Thiol protease</keyword>
<dbReference type="PANTHER" id="PTHR12606">
    <property type="entry name" value="SENTRIN/SUMO-SPECIFIC PROTEASE"/>
    <property type="match status" value="1"/>
</dbReference>
<proteinExistence type="inferred from homology"/>
<keyword evidence="7" id="KW-0539">Nucleus</keyword>
<evidence type="ECO:0000256" key="2">
    <source>
        <dbReference type="ARBA" id="ARBA00005234"/>
    </source>
</evidence>
<evidence type="ECO:0000259" key="9">
    <source>
        <dbReference type="PROSITE" id="PS50600"/>
    </source>
</evidence>
<dbReference type="GO" id="GO:0005730">
    <property type="term" value="C:nucleolus"/>
    <property type="evidence" value="ECO:0007669"/>
    <property type="project" value="UniProtKB-SubCell"/>
</dbReference>
<dbReference type="InterPro" id="IPR045577">
    <property type="entry name" value="SENP3_5_cons_dom"/>
</dbReference>
<feature type="compositionally biased region" description="Acidic residues" evidence="8">
    <location>
        <begin position="121"/>
        <end position="151"/>
    </location>
</feature>
<evidence type="ECO:0000256" key="4">
    <source>
        <dbReference type="ARBA" id="ARBA00022786"/>
    </source>
</evidence>
<dbReference type="InterPro" id="IPR038765">
    <property type="entry name" value="Papain-like_cys_pep_sf"/>
</dbReference>
<evidence type="ECO:0000256" key="7">
    <source>
        <dbReference type="ARBA" id="ARBA00023242"/>
    </source>
</evidence>
<evidence type="ECO:0000256" key="3">
    <source>
        <dbReference type="ARBA" id="ARBA00022670"/>
    </source>
</evidence>
<dbReference type="AlphaFoldDB" id="A0A4W6DKJ5"/>
<keyword evidence="3" id="KW-0645">Protease</keyword>
<evidence type="ECO:0000313" key="10">
    <source>
        <dbReference type="Ensembl" id="ENSLCAP00010026025.1"/>
    </source>
</evidence>
<feature type="region of interest" description="Disordered" evidence="8">
    <location>
        <begin position="273"/>
        <end position="312"/>
    </location>
</feature>
<dbReference type="Proteomes" id="UP000314980">
    <property type="component" value="Unassembled WGS sequence"/>
</dbReference>
<evidence type="ECO:0000256" key="1">
    <source>
        <dbReference type="ARBA" id="ARBA00004604"/>
    </source>
</evidence>
<accession>A0A4W6DKJ5</accession>
<feature type="region of interest" description="Disordered" evidence="8">
    <location>
        <begin position="90"/>
        <end position="151"/>
    </location>
</feature>
<dbReference type="SUPFAM" id="SSF54001">
    <property type="entry name" value="Cysteine proteinases"/>
    <property type="match status" value="1"/>
</dbReference>
<feature type="compositionally biased region" description="Acidic residues" evidence="8">
    <location>
        <begin position="90"/>
        <end position="113"/>
    </location>
</feature>
<name>A0A4W6DKJ5_LATCA</name>
<dbReference type="InterPro" id="IPR003653">
    <property type="entry name" value="Peptidase_C48_C"/>
</dbReference>
<dbReference type="InParanoid" id="A0A4W6DKJ5"/>
<dbReference type="GO" id="GO:0006508">
    <property type="term" value="P:proteolysis"/>
    <property type="evidence" value="ECO:0007669"/>
    <property type="project" value="UniProtKB-KW"/>
</dbReference>
<evidence type="ECO:0000256" key="6">
    <source>
        <dbReference type="ARBA" id="ARBA00022807"/>
    </source>
</evidence>
<dbReference type="GO" id="GO:0016929">
    <property type="term" value="F:deSUMOylase activity"/>
    <property type="evidence" value="ECO:0007669"/>
    <property type="project" value="TreeGrafter"/>
</dbReference>
<dbReference type="GeneTree" id="ENSGT00940000156309"/>